<comment type="subcellular location">
    <subcellularLocation>
        <location evidence="1 7">Cell outer membrane</location>
        <topology evidence="1 7">Multi-pass membrane protein</topology>
    </subcellularLocation>
</comment>
<evidence type="ECO:0000256" key="1">
    <source>
        <dbReference type="ARBA" id="ARBA00004571"/>
    </source>
</evidence>
<keyword evidence="6 7" id="KW-0998">Cell outer membrane</keyword>
<keyword evidence="2 7" id="KW-0813">Transport</keyword>
<keyword evidence="8" id="KW-0732">Signal</keyword>
<gene>
    <name evidence="10" type="ORF">PbJCM13498_29790</name>
</gene>
<dbReference type="NCBIfam" id="TIGR04056">
    <property type="entry name" value="OMP_RagA_SusC"/>
    <property type="match status" value="1"/>
</dbReference>
<dbReference type="FunFam" id="2.60.40.1120:FF:000003">
    <property type="entry name" value="Outer membrane protein Omp121"/>
    <property type="match status" value="1"/>
</dbReference>
<feature type="chain" id="PRO_5024459877" evidence="8">
    <location>
        <begin position="23"/>
        <end position="1050"/>
    </location>
</feature>
<dbReference type="Gene3D" id="2.60.40.1120">
    <property type="entry name" value="Carboxypeptidase-like, regulatory domain"/>
    <property type="match status" value="1"/>
</dbReference>
<keyword evidence="5 7" id="KW-0472">Membrane</keyword>
<name>A0A5M4B2J3_9BACT</name>
<evidence type="ECO:0000256" key="7">
    <source>
        <dbReference type="PROSITE-ProRule" id="PRU01360"/>
    </source>
</evidence>
<organism evidence="10 11">
    <name type="scientific">Prolixibacter bellariivorans</name>
    <dbReference type="NCBI Taxonomy" id="314319"/>
    <lineage>
        <taxon>Bacteria</taxon>
        <taxon>Pseudomonadati</taxon>
        <taxon>Bacteroidota</taxon>
        <taxon>Bacteroidia</taxon>
        <taxon>Marinilabiliales</taxon>
        <taxon>Prolixibacteraceae</taxon>
        <taxon>Prolixibacter</taxon>
    </lineage>
</organism>
<dbReference type="Proteomes" id="UP000391834">
    <property type="component" value="Unassembled WGS sequence"/>
</dbReference>
<keyword evidence="4 7" id="KW-0812">Transmembrane</keyword>
<dbReference type="SUPFAM" id="SSF49464">
    <property type="entry name" value="Carboxypeptidase regulatory domain-like"/>
    <property type="match status" value="1"/>
</dbReference>
<dbReference type="Gene3D" id="2.170.130.10">
    <property type="entry name" value="TonB-dependent receptor, plug domain"/>
    <property type="match status" value="1"/>
</dbReference>
<reference evidence="10 11" key="1">
    <citation type="submission" date="2019-10" db="EMBL/GenBank/DDBJ databases">
        <title>Prolixibacter strains distinguished by the presence of nitrate reductase genes were adept at nitrate-dependent anaerobic corrosion of metallic iron and carbon steel.</title>
        <authorList>
            <person name="Iino T."/>
            <person name="Shono N."/>
            <person name="Ito K."/>
            <person name="Nakamura R."/>
            <person name="Sueoka K."/>
            <person name="Harayama S."/>
            <person name="Ohkuma M."/>
        </authorList>
    </citation>
    <scope>NUCLEOTIDE SEQUENCE [LARGE SCALE GENOMIC DNA]</scope>
    <source>
        <strain evidence="10 11">JCM 13498</strain>
    </source>
</reference>
<dbReference type="Gene3D" id="2.40.170.20">
    <property type="entry name" value="TonB-dependent receptor, beta-barrel domain"/>
    <property type="match status" value="1"/>
</dbReference>
<feature type="domain" description="TonB-dependent receptor plug" evidence="9">
    <location>
        <begin position="116"/>
        <end position="211"/>
    </location>
</feature>
<accession>A0A5M4B2J3</accession>
<dbReference type="RefSeq" id="WP_025863978.1">
    <property type="nucleotide sequence ID" value="NZ_BLAX01000001.1"/>
</dbReference>
<dbReference type="InterPro" id="IPR008969">
    <property type="entry name" value="CarboxyPept-like_regulatory"/>
</dbReference>
<evidence type="ECO:0000256" key="2">
    <source>
        <dbReference type="ARBA" id="ARBA00022448"/>
    </source>
</evidence>
<evidence type="ECO:0000313" key="11">
    <source>
        <dbReference type="Proteomes" id="UP000391834"/>
    </source>
</evidence>
<feature type="signal peptide" evidence="8">
    <location>
        <begin position="1"/>
        <end position="22"/>
    </location>
</feature>
<evidence type="ECO:0000256" key="6">
    <source>
        <dbReference type="ARBA" id="ARBA00023237"/>
    </source>
</evidence>
<dbReference type="Pfam" id="PF07715">
    <property type="entry name" value="Plug"/>
    <property type="match status" value="1"/>
</dbReference>
<dbReference type="SUPFAM" id="SSF56935">
    <property type="entry name" value="Porins"/>
    <property type="match status" value="1"/>
</dbReference>
<keyword evidence="11" id="KW-1185">Reference proteome</keyword>
<dbReference type="EMBL" id="BLAX01000001">
    <property type="protein sequence ID" value="GET34116.1"/>
    <property type="molecule type" value="Genomic_DNA"/>
</dbReference>
<evidence type="ECO:0000256" key="8">
    <source>
        <dbReference type="SAM" id="SignalP"/>
    </source>
</evidence>
<dbReference type="InterPro" id="IPR036942">
    <property type="entry name" value="Beta-barrel_TonB_sf"/>
</dbReference>
<dbReference type="GO" id="GO:0009279">
    <property type="term" value="C:cell outer membrane"/>
    <property type="evidence" value="ECO:0007669"/>
    <property type="project" value="UniProtKB-SubCell"/>
</dbReference>
<evidence type="ECO:0000256" key="4">
    <source>
        <dbReference type="ARBA" id="ARBA00022692"/>
    </source>
</evidence>
<comment type="similarity">
    <text evidence="7">Belongs to the TonB-dependent receptor family.</text>
</comment>
<evidence type="ECO:0000259" key="9">
    <source>
        <dbReference type="Pfam" id="PF07715"/>
    </source>
</evidence>
<dbReference type="InterPro" id="IPR023996">
    <property type="entry name" value="TonB-dep_OMP_SusC/RagA"/>
</dbReference>
<comment type="caution">
    <text evidence="10">The sequence shown here is derived from an EMBL/GenBank/DDBJ whole genome shotgun (WGS) entry which is preliminary data.</text>
</comment>
<evidence type="ECO:0000256" key="3">
    <source>
        <dbReference type="ARBA" id="ARBA00022452"/>
    </source>
</evidence>
<dbReference type="InterPro" id="IPR012910">
    <property type="entry name" value="Plug_dom"/>
</dbReference>
<sequence>MKKKLFLFMAFSLFLFGQLAFAQTEIKGSVKSPDGESIPGVNVVIKGTTDGTVTDIDGNYTIHAQGGGVLVFSFIGYTPQEVPVDGQQTINVVLKKNTEAIDEVVVTALGIKTEKKRLGYATQEITGKQLTQVEDVNVMNTLAGKVSGLTVHTKTGLFQAPDFLLRGKKPLIVLDGIPISTDFYDISSDDIASINVLKGTAASALYGSRGKDGAIMITTKNAAKGKLNISVSNSEMFSAGFVAFPKVQSEYGNGSGGQYKFVDGAGGGIHDDDLIWGPKLDQGTNIVQWNSPIKDTQTGEMIPWKGPVKGTKYDDANRYQRVATPWVSHPDNLKNFLETGIVSNSNFSISSSNDKGSVRLSGSHMHQKGMVPNSQLNSTGINLSSQYKITNKLTLDAKLSYNKVYTDNYPRHKYGPLNHMYTIVVWMGYDVDVRDMRDYWMKGKENYKQANWNYLWYNNPYFMAYECTQGYDRNVVNSNVSLNYQLLPNLSIQARGAVRNRFQYENRKTPKSYLYYGNSVLGNFEDWKTKWNYYDFDVLATYTKSFSDKFSLDAFAGGSSFRYDHDYQYASTDGLITGGLFNLGNSLGPVKAENKIEKKATRSVYGSVNIELFKAFYGTISGRNDWSSTLPVDNNSYFYPSISGSFVLDNIVKLPSWMSHAQVRSTWAQVSTDLGVYSLYNTYSNTSMYGSTPGMSYPSGLANSEIQPAKSTSWELGGNIGFFKNRLRVDATYYQVKDENQILDLPISITSGFDSRKVNGNVYNTTGVELMVNVVPVLTSKMRWNMAINWSTNKKVLSEIYGDAEKFGYTREDKTRVFLHKGERVDSYYATVWQKSPDGQTIIDQASGLPIRDPFVRKLGHLNANWQFGWNNTFTVGNWQFNAEVDGRVGGIMPSLTVSKLWWGGKHPESVANRDAEYAGQLYVPNGVGVVSGDVQYDTDGNITSDTRVFEKNQKGLKYSDWAMTYGYRAKEMGVNTFDASFVKLREASIKYDCSSLFAGTVVKEAYVQLIGRNLAMWKKAKLIDPDFGNDDNLQDPSARYVGFGLGVKF</sequence>
<evidence type="ECO:0000313" key="10">
    <source>
        <dbReference type="EMBL" id="GET34116.1"/>
    </source>
</evidence>
<dbReference type="AlphaFoldDB" id="A0A5M4B2J3"/>
<keyword evidence="3 7" id="KW-1134">Transmembrane beta strand</keyword>
<dbReference type="Pfam" id="PF13715">
    <property type="entry name" value="CarbopepD_reg_2"/>
    <property type="match status" value="1"/>
</dbReference>
<dbReference type="InterPro" id="IPR037066">
    <property type="entry name" value="Plug_dom_sf"/>
</dbReference>
<dbReference type="PROSITE" id="PS52016">
    <property type="entry name" value="TONB_DEPENDENT_REC_3"/>
    <property type="match status" value="1"/>
</dbReference>
<evidence type="ECO:0000256" key="5">
    <source>
        <dbReference type="ARBA" id="ARBA00023136"/>
    </source>
</evidence>
<dbReference type="InterPro" id="IPR039426">
    <property type="entry name" value="TonB-dep_rcpt-like"/>
</dbReference>
<proteinExistence type="inferred from homology"/>
<protein>
    <submittedName>
        <fullName evidence="10">SusC/RagA family TonB-linked outer membrane protein</fullName>
    </submittedName>
</protein>